<evidence type="ECO:0000313" key="2">
    <source>
        <dbReference type="EMBL" id="OPC78757.1"/>
    </source>
</evidence>
<evidence type="ECO:0008006" key="4">
    <source>
        <dbReference type="Google" id="ProtNLM"/>
    </source>
</evidence>
<gene>
    <name evidence="2" type="ORF">B4N89_31895</name>
</gene>
<name>A0A1T3NPG3_9ACTN</name>
<protein>
    <recommendedName>
        <fullName evidence="4">Peptidase inhibitor family I36</fullName>
    </recommendedName>
</protein>
<dbReference type="SUPFAM" id="SSF49695">
    <property type="entry name" value="gamma-Crystallin-like"/>
    <property type="match status" value="1"/>
</dbReference>
<dbReference type="Gene3D" id="2.60.20.10">
    <property type="entry name" value="Crystallins"/>
    <property type="match status" value="1"/>
</dbReference>
<dbReference type="EMBL" id="MWQN01000002">
    <property type="protein sequence ID" value="OPC78757.1"/>
    <property type="molecule type" value="Genomic_DNA"/>
</dbReference>
<dbReference type="InterPro" id="IPR011024">
    <property type="entry name" value="G_crystallin-like"/>
</dbReference>
<reference evidence="2 3" key="1">
    <citation type="submission" date="2017-03" db="EMBL/GenBank/DDBJ databases">
        <title>Draft genome sequence of Streptomyces scabrisporus NF3, endophyte isolated from Amphipterygium adstringens.</title>
        <authorList>
            <person name="Vazquez M."/>
            <person name="Ceapa C.D."/>
            <person name="Rodriguez Luna D."/>
            <person name="Sanchez Esquivel S."/>
        </authorList>
    </citation>
    <scope>NUCLEOTIDE SEQUENCE [LARGE SCALE GENOMIC DNA]</scope>
    <source>
        <strain evidence="2 3">NF3</strain>
    </source>
</reference>
<keyword evidence="1" id="KW-0732">Signal</keyword>
<comment type="caution">
    <text evidence="2">The sequence shown here is derived from an EMBL/GenBank/DDBJ whole genome shotgun (WGS) entry which is preliminary data.</text>
</comment>
<sequence>MRKTLLAAAATALAGTFVIAQPASAHQTSAQPSSARLAAGSWTGWAGTNYSGLDRSWSGDVGVCNYVGDNWNDKIRSAKTASATTRVELWDTWNCNGGAIVIDGSGYYNIGAWVSSYKVTAV</sequence>
<evidence type="ECO:0000256" key="1">
    <source>
        <dbReference type="SAM" id="SignalP"/>
    </source>
</evidence>
<feature type="signal peptide" evidence="1">
    <location>
        <begin position="1"/>
        <end position="25"/>
    </location>
</feature>
<accession>A0A1T3NPG3</accession>
<keyword evidence="3" id="KW-1185">Reference proteome</keyword>
<proteinExistence type="predicted"/>
<dbReference type="Proteomes" id="UP000190037">
    <property type="component" value="Unassembled WGS sequence"/>
</dbReference>
<feature type="chain" id="PRO_5012210903" description="Peptidase inhibitor family I36" evidence="1">
    <location>
        <begin position="26"/>
        <end position="122"/>
    </location>
</feature>
<evidence type="ECO:0000313" key="3">
    <source>
        <dbReference type="Proteomes" id="UP000190037"/>
    </source>
</evidence>
<organism evidence="2 3">
    <name type="scientific">Embleya scabrispora</name>
    <dbReference type="NCBI Taxonomy" id="159449"/>
    <lineage>
        <taxon>Bacteria</taxon>
        <taxon>Bacillati</taxon>
        <taxon>Actinomycetota</taxon>
        <taxon>Actinomycetes</taxon>
        <taxon>Kitasatosporales</taxon>
        <taxon>Streptomycetaceae</taxon>
        <taxon>Embleya</taxon>
    </lineage>
</organism>
<dbReference type="AlphaFoldDB" id="A0A1T3NPG3"/>
<dbReference type="Pfam" id="PF03995">
    <property type="entry name" value="Inhibitor_I36"/>
    <property type="match status" value="1"/>
</dbReference>